<accession>A0A941EKW5</accession>
<evidence type="ECO:0000313" key="2">
    <source>
        <dbReference type="Proteomes" id="UP000675781"/>
    </source>
</evidence>
<name>A0A941EKW5_9ACTN</name>
<gene>
    <name evidence="1" type="ORF">KDL01_09460</name>
</gene>
<organism evidence="1 2">
    <name type="scientific">Actinospica durhamensis</name>
    <dbReference type="NCBI Taxonomy" id="1508375"/>
    <lineage>
        <taxon>Bacteria</taxon>
        <taxon>Bacillati</taxon>
        <taxon>Actinomycetota</taxon>
        <taxon>Actinomycetes</taxon>
        <taxon>Catenulisporales</taxon>
        <taxon>Actinospicaceae</taxon>
        <taxon>Actinospica</taxon>
    </lineage>
</organism>
<dbReference type="EMBL" id="JAGSOG010000031">
    <property type="protein sequence ID" value="MBR7833492.1"/>
    <property type="molecule type" value="Genomic_DNA"/>
</dbReference>
<dbReference type="AlphaFoldDB" id="A0A941EKW5"/>
<dbReference type="RefSeq" id="WP_212528012.1">
    <property type="nucleotide sequence ID" value="NZ_JAGSOG010000031.1"/>
</dbReference>
<evidence type="ECO:0000313" key="1">
    <source>
        <dbReference type="EMBL" id="MBR7833492.1"/>
    </source>
</evidence>
<comment type="caution">
    <text evidence="1">The sequence shown here is derived from an EMBL/GenBank/DDBJ whole genome shotgun (WGS) entry which is preliminary data.</text>
</comment>
<proteinExistence type="predicted"/>
<reference evidence="1" key="1">
    <citation type="submission" date="2021-04" db="EMBL/GenBank/DDBJ databases">
        <title>Genome based classification of Actinospica acidithermotolerans sp. nov., an actinobacterium isolated from an Indonesian hot spring.</title>
        <authorList>
            <person name="Kusuma A.B."/>
            <person name="Putra K.E."/>
            <person name="Nafisah S."/>
            <person name="Loh J."/>
            <person name="Nouioui I."/>
            <person name="Goodfellow M."/>
        </authorList>
    </citation>
    <scope>NUCLEOTIDE SEQUENCE</scope>
    <source>
        <strain evidence="1">CSCA 57</strain>
    </source>
</reference>
<dbReference type="Proteomes" id="UP000675781">
    <property type="component" value="Unassembled WGS sequence"/>
</dbReference>
<sequence>MPSASPSSTLGPQAQAALAAYVAAWADAAAVEDGGNYRDSRLERHIAGDLLMTISEDDYVEEAHGVASRGMPILHPRVSAQNLNGDPPTVTVTDCIDFRHFIQYYVATGKQYGAVQTGLSASTSTVTLMNGAWMVTSAATGADGSCSL</sequence>
<protein>
    <submittedName>
        <fullName evidence="1">Uncharacterized protein</fullName>
    </submittedName>
</protein>
<keyword evidence="2" id="KW-1185">Reference proteome</keyword>